<dbReference type="KEGG" id="rpx:Rpdx1_1623"/>
<dbReference type="OrthoDB" id="9795056at2"/>
<organism evidence="1 2">
    <name type="scientific">Rhodopseudomonas palustris (strain DX-1)</name>
    <dbReference type="NCBI Taxonomy" id="652103"/>
    <lineage>
        <taxon>Bacteria</taxon>
        <taxon>Pseudomonadati</taxon>
        <taxon>Pseudomonadota</taxon>
        <taxon>Alphaproteobacteria</taxon>
        <taxon>Hyphomicrobiales</taxon>
        <taxon>Nitrobacteraceae</taxon>
        <taxon>Rhodopseudomonas</taxon>
    </lineage>
</organism>
<dbReference type="HOGENOM" id="CLU_102561_2_0_5"/>
<dbReference type="STRING" id="652103.Rpdx1_1623"/>
<accession>E6VJX9</accession>
<evidence type="ECO:0000313" key="2">
    <source>
        <dbReference type="Proteomes" id="UP000001402"/>
    </source>
</evidence>
<dbReference type="PANTHER" id="PTHR30565">
    <property type="entry name" value="PROTEIN YCIF"/>
    <property type="match status" value="1"/>
</dbReference>
<evidence type="ECO:0000313" key="1">
    <source>
        <dbReference type="EMBL" id="ADU43241.1"/>
    </source>
</evidence>
<dbReference type="InterPro" id="IPR009078">
    <property type="entry name" value="Ferritin-like_SF"/>
</dbReference>
<dbReference type="AlphaFoldDB" id="E6VJX9"/>
<sequence>MAATKDKDLNDLFLDTLKDIYFAEKQILKALPKMAKAATSDKLRAAFEKHVAETEGQIERLEQVFELLEKPARGKTCDAILGIIDEGKEIMDEYKGTEALDAGLLAAAQAVEHYEISRYGTLKTWAGLLGMKDAVRLIDQTLQQEKTTDQTLSKLAESEVNYEAAA</sequence>
<protein>
    <submittedName>
        <fullName evidence="1">Uncharacterized protein</fullName>
    </submittedName>
</protein>
<dbReference type="eggNOG" id="COG3685">
    <property type="taxonomic scope" value="Bacteria"/>
</dbReference>
<dbReference type="Pfam" id="PF05974">
    <property type="entry name" value="DUF892"/>
    <property type="match status" value="1"/>
</dbReference>
<dbReference type="Gene3D" id="1.20.1260.10">
    <property type="match status" value="1"/>
</dbReference>
<dbReference type="BioCyc" id="RPAL652103:RPDX1_RS07970-MONOMER"/>
<dbReference type="CDD" id="cd07909">
    <property type="entry name" value="YciF"/>
    <property type="match status" value="1"/>
</dbReference>
<dbReference type="SUPFAM" id="SSF47240">
    <property type="entry name" value="Ferritin-like"/>
    <property type="match status" value="1"/>
</dbReference>
<dbReference type="InterPro" id="IPR047114">
    <property type="entry name" value="YciF"/>
</dbReference>
<dbReference type="PANTHER" id="PTHR30565:SF9">
    <property type="entry name" value="PROTEIN YCIF"/>
    <property type="match status" value="1"/>
</dbReference>
<dbReference type="EMBL" id="CP002418">
    <property type="protein sequence ID" value="ADU43241.1"/>
    <property type="molecule type" value="Genomic_DNA"/>
</dbReference>
<gene>
    <name evidence="1" type="ordered locus">Rpdx1_1623</name>
</gene>
<reference evidence="1" key="1">
    <citation type="submission" date="2010-12" db="EMBL/GenBank/DDBJ databases">
        <title>Complete sequence of Rhodopseudomonas palustris DX-1.</title>
        <authorList>
            <consortium name="US DOE Joint Genome Institute"/>
            <person name="Lucas S."/>
            <person name="Copeland A."/>
            <person name="Lapidus A."/>
            <person name="Cheng J.-F."/>
            <person name="Goodwin L."/>
            <person name="Pitluck S."/>
            <person name="Misra M."/>
            <person name="Chertkov O."/>
            <person name="Detter J.C."/>
            <person name="Han C."/>
            <person name="Tapia R."/>
            <person name="Land M."/>
            <person name="Hauser L."/>
            <person name="Kyrpides N."/>
            <person name="Ivanova N."/>
            <person name="Ovchinnikova G."/>
            <person name="Logan B."/>
            <person name="Oda Y."/>
            <person name="Harwood C."/>
            <person name="Woyke T."/>
        </authorList>
    </citation>
    <scope>NUCLEOTIDE SEQUENCE [LARGE SCALE GENOMIC DNA]</scope>
    <source>
        <strain evidence="1">DX-1</strain>
    </source>
</reference>
<dbReference type="InterPro" id="IPR010287">
    <property type="entry name" value="DUF892_YciF-like"/>
</dbReference>
<proteinExistence type="predicted"/>
<name>E6VJX9_RHOPX</name>
<dbReference type="Proteomes" id="UP000001402">
    <property type="component" value="Chromosome"/>
</dbReference>
<dbReference type="InterPro" id="IPR012347">
    <property type="entry name" value="Ferritin-like"/>
</dbReference>